<comment type="caution">
    <text evidence="1">The sequence shown here is derived from an EMBL/GenBank/DDBJ whole genome shotgun (WGS) entry which is preliminary data.</text>
</comment>
<evidence type="ECO:0000313" key="2">
    <source>
        <dbReference type="Proteomes" id="UP001396334"/>
    </source>
</evidence>
<evidence type="ECO:0000313" key="1">
    <source>
        <dbReference type="EMBL" id="KAK9030517.1"/>
    </source>
</evidence>
<reference evidence="1 2" key="1">
    <citation type="journal article" date="2024" name="G3 (Bethesda)">
        <title>Genome assembly of Hibiscus sabdariffa L. provides insights into metabolisms of medicinal natural products.</title>
        <authorList>
            <person name="Kim T."/>
        </authorList>
    </citation>
    <scope>NUCLEOTIDE SEQUENCE [LARGE SCALE GENOMIC DNA]</scope>
    <source>
        <strain evidence="1">TK-2024</strain>
        <tissue evidence="1">Old leaves</tissue>
    </source>
</reference>
<gene>
    <name evidence="1" type="ORF">V6N11_031943</name>
</gene>
<protein>
    <submittedName>
        <fullName evidence="1">Uncharacterized protein</fullName>
    </submittedName>
</protein>
<organism evidence="1 2">
    <name type="scientific">Hibiscus sabdariffa</name>
    <name type="common">roselle</name>
    <dbReference type="NCBI Taxonomy" id="183260"/>
    <lineage>
        <taxon>Eukaryota</taxon>
        <taxon>Viridiplantae</taxon>
        <taxon>Streptophyta</taxon>
        <taxon>Embryophyta</taxon>
        <taxon>Tracheophyta</taxon>
        <taxon>Spermatophyta</taxon>
        <taxon>Magnoliopsida</taxon>
        <taxon>eudicotyledons</taxon>
        <taxon>Gunneridae</taxon>
        <taxon>Pentapetalae</taxon>
        <taxon>rosids</taxon>
        <taxon>malvids</taxon>
        <taxon>Malvales</taxon>
        <taxon>Malvaceae</taxon>
        <taxon>Malvoideae</taxon>
        <taxon>Hibiscus</taxon>
    </lineage>
</organism>
<accession>A0ABR2SZX3</accession>
<proteinExistence type="predicted"/>
<sequence length="114" mass="12127">MVSTFSMHSDKASGPDGMNPMWEMTGFCSVTNGCKKYSVSFNGFEVGPISPKGLDIEGLWAKFAAAQGKGISLALSYKVCPMQSQPRIAAIVPHSTCSFVKGMSGFSKVTHKLA</sequence>
<keyword evidence="2" id="KW-1185">Reference proteome</keyword>
<dbReference type="EMBL" id="JBBPBN010000010">
    <property type="protein sequence ID" value="KAK9030517.1"/>
    <property type="molecule type" value="Genomic_DNA"/>
</dbReference>
<dbReference type="Proteomes" id="UP001396334">
    <property type="component" value="Unassembled WGS sequence"/>
</dbReference>
<name>A0ABR2SZX3_9ROSI</name>